<evidence type="ECO:0000313" key="2">
    <source>
        <dbReference type="Proteomes" id="UP001501009"/>
    </source>
</evidence>
<dbReference type="InterPro" id="IPR019734">
    <property type="entry name" value="TPR_rpt"/>
</dbReference>
<dbReference type="Proteomes" id="UP001501009">
    <property type="component" value="Unassembled WGS sequence"/>
</dbReference>
<dbReference type="Gene3D" id="1.25.40.10">
    <property type="entry name" value="Tetratricopeptide repeat domain"/>
    <property type="match status" value="2"/>
</dbReference>
<proteinExistence type="predicted"/>
<keyword evidence="2" id="KW-1185">Reference proteome</keyword>
<accession>A0ABP7JB10</accession>
<dbReference type="EMBL" id="BAABDE010000038">
    <property type="protein sequence ID" value="GAA3839819.1"/>
    <property type="molecule type" value="Genomic_DNA"/>
</dbReference>
<dbReference type="SUPFAM" id="SSF48452">
    <property type="entry name" value="TPR-like"/>
    <property type="match status" value="1"/>
</dbReference>
<sequence length="979" mass="106872">MPTAPHPQNTDELFKALQENDARPYGRTRTVTAEELVDAAEQFEEPVVLVHALLELQEAYTYGSEPRKSPVVFARLLTLFDEQPDLFDERLRHMLFWRFKWVAHALRQLPEIPLASLRQWLTEMRDRYERADLDLQPYYGQAYQLAAHVGEDTDLAYELWAGRTRTRLSDCEACEICQRARYHLRAGDDERALRAWEPVLAGKESCQEEPARSASYALLPLLRTGRTDRARELHLAGYRACRRNPSMSEEVGRHLEFCALTGNEARGLELLAENRNLFDEVDSPLDLIGFLTGVEVLLQRVEHLGHGELPAAGYAGRTWTVAGLRAEVRGRAENLAARFDARNGTTAQSDGRTARLDRAPLLETLELTLRTRGLDDVAPAAQVAAPAAGTAAAVPDPLPELILRARDLDRQGHPNAQACWARLRTLVAAGDYTHPDDPAVGPLGQLRADLLAEEASRAGEKDEFADCAARHEEAAALYEEAGEPGHAALCRGSALFAAARIPTQDGDGAEAKAAALTAAHASLVRLHEETPGLAPYQEARLLRLRATVLGLRLQTSRNDEHIAPVLAEVDLLHTFATRHDIGTQISGALLLRSSTYALSGDLPAAVTEIDALLDRLKAHGPAWHLPRTLGLRGRLHFGLRDAQTAYDNLTEALQQAADWPADAISTARLHGDLAEACMHLRRPDEALPHLTRSAELDLRRGSRTEAFCTYSNAAQLTLDLGRIEDCIALLDSLLAEPDVTAGEVDDRLVAQLRLTRARALQAGEDPKAATAEFVALAAESAGWDDDPGSHAMIAAETAVLLGESGEFDRAREAADQALAAHARAPRYQQLSNCLRELARLQAQQQGPDGLADALALLADAGRIADEARAAEYESRGRSLDTALAYEHGRVNAFAGEYEDALAALEKALALLGEPGQGDDHADEWAECIRLAGAVEGLYLERPAPALTRLDAAITRLTALGHTAETKPLTSLAARLRDEE</sequence>
<evidence type="ECO:0008006" key="3">
    <source>
        <dbReference type="Google" id="ProtNLM"/>
    </source>
</evidence>
<dbReference type="InterPro" id="IPR011990">
    <property type="entry name" value="TPR-like_helical_dom_sf"/>
</dbReference>
<name>A0ABP7JB10_9ACTN</name>
<organism evidence="1 2">
    <name type="scientific">Streptomyces coacervatus</name>
    <dbReference type="NCBI Taxonomy" id="647381"/>
    <lineage>
        <taxon>Bacteria</taxon>
        <taxon>Bacillati</taxon>
        <taxon>Actinomycetota</taxon>
        <taxon>Actinomycetes</taxon>
        <taxon>Kitasatosporales</taxon>
        <taxon>Streptomycetaceae</taxon>
        <taxon>Streptomyces</taxon>
    </lineage>
</organism>
<dbReference type="RefSeq" id="WP_275779951.1">
    <property type="nucleotide sequence ID" value="NZ_BAABDE010000038.1"/>
</dbReference>
<protein>
    <recommendedName>
        <fullName evidence="3">Tetratricopeptide repeat protein</fullName>
    </recommendedName>
</protein>
<dbReference type="SMART" id="SM00028">
    <property type="entry name" value="TPR"/>
    <property type="match status" value="3"/>
</dbReference>
<evidence type="ECO:0000313" key="1">
    <source>
        <dbReference type="EMBL" id="GAA3839819.1"/>
    </source>
</evidence>
<gene>
    <name evidence="1" type="ORF">GCM10022403_085100</name>
</gene>
<comment type="caution">
    <text evidence="1">The sequence shown here is derived from an EMBL/GenBank/DDBJ whole genome shotgun (WGS) entry which is preliminary data.</text>
</comment>
<reference evidence="2" key="1">
    <citation type="journal article" date="2019" name="Int. J. Syst. Evol. Microbiol.">
        <title>The Global Catalogue of Microorganisms (GCM) 10K type strain sequencing project: providing services to taxonomists for standard genome sequencing and annotation.</title>
        <authorList>
            <consortium name="The Broad Institute Genomics Platform"/>
            <consortium name="The Broad Institute Genome Sequencing Center for Infectious Disease"/>
            <person name="Wu L."/>
            <person name="Ma J."/>
        </authorList>
    </citation>
    <scope>NUCLEOTIDE SEQUENCE [LARGE SCALE GENOMIC DNA]</scope>
    <source>
        <strain evidence="2">JCM 17138</strain>
    </source>
</reference>